<dbReference type="GO" id="GO:0008168">
    <property type="term" value="F:methyltransferase activity"/>
    <property type="evidence" value="ECO:0007669"/>
    <property type="project" value="UniProtKB-KW"/>
</dbReference>
<name>A0A916STL6_9MICO</name>
<dbReference type="CDD" id="cd02440">
    <property type="entry name" value="AdoMet_MTases"/>
    <property type="match status" value="1"/>
</dbReference>
<reference evidence="2" key="1">
    <citation type="journal article" date="2014" name="Int. J. Syst. Evol. Microbiol.">
        <title>Complete genome sequence of Corynebacterium casei LMG S-19264T (=DSM 44701T), isolated from a smear-ripened cheese.</title>
        <authorList>
            <consortium name="US DOE Joint Genome Institute (JGI-PGF)"/>
            <person name="Walter F."/>
            <person name="Albersmeier A."/>
            <person name="Kalinowski J."/>
            <person name="Ruckert C."/>
        </authorList>
    </citation>
    <scope>NUCLEOTIDE SEQUENCE</scope>
    <source>
        <strain evidence="2">CGMCC 1.15085</strain>
    </source>
</reference>
<dbReference type="Proteomes" id="UP000636793">
    <property type="component" value="Unassembled WGS sequence"/>
</dbReference>
<dbReference type="SUPFAM" id="SSF53335">
    <property type="entry name" value="S-adenosyl-L-methionine-dependent methyltransferases"/>
    <property type="match status" value="1"/>
</dbReference>
<dbReference type="InterPro" id="IPR041698">
    <property type="entry name" value="Methyltransf_25"/>
</dbReference>
<dbReference type="Gene3D" id="3.40.50.150">
    <property type="entry name" value="Vaccinia Virus protein VP39"/>
    <property type="match status" value="1"/>
</dbReference>
<evidence type="ECO:0000313" key="2">
    <source>
        <dbReference type="EMBL" id="GGB17411.1"/>
    </source>
</evidence>
<dbReference type="Pfam" id="PF13649">
    <property type="entry name" value="Methyltransf_25"/>
    <property type="match status" value="1"/>
</dbReference>
<gene>
    <name evidence="2" type="ORF">GCM10011492_04050</name>
</gene>
<protein>
    <submittedName>
        <fullName evidence="2">Methyltransferase</fullName>
    </submittedName>
</protein>
<dbReference type="RefSeq" id="WP_188835286.1">
    <property type="nucleotide sequence ID" value="NZ_BMHI01000001.1"/>
</dbReference>
<keyword evidence="2" id="KW-0808">Transferase</keyword>
<accession>A0A916STL6</accession>
<reference evidence="2" key="2">
    <citation type="submission" date="2020-09" db="EMBL/GenBank/DDBJ databases">
        <authorList>
            <person name="Sun Q."/>
            <person name="Zhou Y."/>
        </authorList>
    </citation>
    <scope>NUCLEOTIDE SEQUENCE</scope>
    <source>
        <strain evidence="2">CGMCC 1.15085</strain>
    </source>
</reference>
<evidence type="ECO:0000313" key="3">
    <source>
        <dbReference type="Proteomes" id="UP000636793"/>
    </source>
</evidence>
<evidence type="ECO:0000259" key="1">
    <source>
        <dbReference type="Pfam" id="PF13649"/>
    </source>
</evidence>
<dbReference type="EMBL" id="BMHI01000001">
    <property type="protein sequence ID" value="GGB17411.1"/>
    <property type="molecule type" value="Genomic_DNA"/>
</dbReference>
<keyword evidence="2" id="KW-0489">Methyltransferase</keyword>
<proteinExistence type="predicted"/>
<dbReference type="InterPro" id="IPR029063">
    <property type="entry name" value="SAM-dependent_MTases_sf"/>
</dbReference>
<organism evidence="2 3">
    <name type="scientific">Flexivirga endophytica</name>
    <dbReference type="NCBI Taxonomy" id="1849103"/>
    <lineage>
        <taxon>Bacteria</taxon>
        <taxon>Bacillati</taxon>
        <taxon>Actinomycetota</taxon>
        <taxon>Actinomycetes</taxon>
        <taxon>Micrococcales</taxon>
        <taxon>Dermacoccaceae</taxon>
        <taxon>Flexivirga</taxon>
    </lineage>
</organism>
<feature type="domain" description="Methyltransferase" evidence="1">
    <location>
        <begin position="50"/>
        <end position="149"/>
    </location>
</feature>
<dbReference type="AlphaFoldDB" id="A0A916STL6"/>
<dbReference type="GO" id="GO:0032259">
    <property type="term" value="P:methylation"/>
    <property type="evidence" value="ECO:0007669"/>
    <property type="project" value="UniProtKB-KW"/>
</dbReference>
<keyword evidence="3" id="KW-1185">Reference proteome</keyword>
<sequence length="259" mass="28269">MTTQIDKESALGWLRRWDDQQATYFVDREERFEVIVDVVEAAVGRPDPLVVDLGVGPGSLAHRLLQRLPAATVVGVDMDPLLLGLAESAYGSDGFSVVQKNLTERGWCGRLGLDRAPDAFVSTTALHWLGADDFAAVADEAIRHLAPGGVFVDGDHFYEPEHTPRLDAVRRDVAAGAACRAGRVDAEDWGAWWDAVAEAPELRALVQRRAAEQLQTSEDRRRQRVASLSDVRRALQDAGCAEVGTAWQNGDDFVVVGLL</sequence>
<comment type="caution">
    <text evidence="2">The sequence shown here is derived from an EMBL/GenBank/DDBJ whole genome shotgun (WGS) entry which is preliminary data.</text>
</comment>